<reference evidence="5" key="1">
    <citation type="journal article" date="2014" name="Genome Announc.">
        <title>Draft genome sequence of Rhodosporidium toruloides CECT1137, an oleaginous yeast of biotechnological interest.</title>
        <authorList>
            <person name="Morin N."/>
            <person name="Calcas X."/>
            <person name="Devillers H."/>
            <person name="Durrens P."/>
            <person name="Sherman D.J."/>
            <person name="Nicaud J.-M."/>
            <person name="Neuveglise C."/>
        </authorList>
    </citation>
    <scope>NUCLEOTIDE SEQUENCE</scope>
    <source>
        <strain evidence="5">CECT1137</strain>
    </source>
</reference>
<dbReference type="Gene3D" id="3.30.70.330">
    <property type="match status" value="1"/>
</dbReference>
<feature type="compositionally biased region" description="Low complexity" evidence="3">
    <location>
        <begin position="166"/>
        <end position="188"/>
    </location>
</feature>
<feature type="compositionally biased region" description="Basic residues" evidence="3">
    <location>
        <begin position="17"/>
        <end position="27"/>
    </location>
</feature>
<dbReference type="InterPro" id="IPR000504">
    <property type="entry name" value="RRM_dom"/>
</dbReference>
<feature type="compositionally biased region" description="Basic and acidic residues" evidence="3">
    <location>
        <begin position="7"/>
        <end position="16"/>
    </location>
</feature>
<accession>A0A061ANJ6</accession>
<dbReference type="InterPro" id="IPR012677">
    <property type="entry name" value="Nucleotide-bd_a/b_plait_sf"/>
</dbReference>
<sequence length="240" mass="24388">MSMNIDKPLDDMIAEKKKSRGPRRPRGPRNAGAGGAAPAAAPKAAAPAAAAAAAPVHVGDKIIVSNLPTDVNEQQVKELFTTTIGPIRTCSLAYNAQGLSKGTATVHFVKAEHATAAYQQYNKRLIDGKRAMRVEIVVDPARAAAKQPLTARIAAAAPQAPANSRAAQSATVAAAGGSAVQTRQPRQPGSGGRRGGRRGGGRGGARGSERPKVTAESLDAEMSDYQAQGAGANGAAEASA</sequence>
<evidence type="ECO:0000256" key="3">
    <source>
        <dbReference type="SAM" id="MobiDB-lite"/>
    </source>
</evidence>
<dbReference type="SMART" id="SM00360">
    <property type="entry name" value="RRM"/>
    <property type="match status" value="1"/>
</dbReference>
<feature type="compositionally biased region" description="Low complexity" evidence="3">
    <location>
        <begin position="28"/>
        <end position="40"/>
    </location>
</feature>
<evidence type="ECO:0000313" key="5">
    <source>
        <dbReference type="EMBL" id="CDR38723.1"/>
    </source>
</evidence>
<protein>
    <submittedName>
        <fullName evidence="5">RHTO0S03e12574g1_1</fullName>
    </submittedName>
</protein>
<dbReference type="PROSITE" id="PS50102">
    <property type="entry name" value="RRM"/>
    <property type="match status" value="1"/>
</dbReference>
<evidence type="ECO:0000256" key="1">
    <source>
        <dbReference type="ARBA" id="ARBA00022884"/>
    </source>
</evidence>
<dbReference type="InterPro" id="IPR035979">
    <property type="entry name" value="RBD_domain_sf"/>
</dbReference>
<name>A0A061ANJ6_RHOTO</name>
<feature type="region of interest" description="Disordered" evidence="3">
    <location>
        <begin position="166"/>
        <end position="240"/>
    </location>
</feature>
<evidence type="ECO:0000259" key="4">
    <source>
        <dbReference type="PROSITE" id="PS50102"/>
    </source>
</evidence>
<feature type="domain" description="RRM" evidence="4">
    <location>
        <begin position="60"/>
        <end position="139"/>
    </location>
</feature>
<proteinExistence type="predicted"/>
<dbReference type="SMART" id="SM01218">
    <property type="entry name" value="FoP_duplication"/>
    <property type="match status" value="1"/>
</dbReference>
<dbReference type="PANTHER" id="PTHR19965">
    <property type="entry name" value="RNA AND EXPORT FACTOR BINDING PROTEIN"/>
    <property type="match status" value="1"/>
</dbReference>
<dbReference type="PANTHER" id="PTHR19965:SF35">
    <property type="entry name" value="RNA ANNEALING PROTEIN YRA1"/>
    <property type="match status" value="1"/>
</dbReference>
<organism evidence="5">
    <name type="scientific">Rhodotorula toruloides</name>
    <name type="common">Yeast</name>
    <name type="synonym">Rhodosporidium toruloides</name>
    <dbReference type="NCBI Taxonomy" id="5286"/>
    <lineage>
        <taxon>Eukaryota</taxon>
        <taxon>Fungi</taxon>
        <taxon>Dikarya</taxon>
        <taxon>Basidiomycota</taxon>
        <taxon>Pucciniomycotina</taxon>
        <taxon>Microbotryomycetes</taxon>
        <taxon>Sporidiobolales</taxon>
        <taxon>Sporidiobolaceae</taxon>
        <taxon>Rhodotorula</taxon>
    </lineage>
</organism>
<dbReference type="OrthoDB" id="346839at2759"/>
<dbReference type="InterPro" id="IPR025715">
    <property type="entry name" value="FoP_C"/>
</dbReference>
<feature type="compositionally biased region" description="Low complexity" evidence="3">
    <location>
        <begin position="227"/>
        <end position="240"/>
    </location>
</feature>
<dbReference type="GO" id="GO:0005634">
    <property type="term" value="C:nucleus"/>
    <property type="evidence" value="ECO:0007669"/>
    <property type="project" value="TreeGrafter"/>
</dbReference>
<feature type="region of interest" description="Disordered" evidence="3">
    <location>
        <begin position="1"/>
        <end position="40"/>
    </location>
</feature>
<dbReference type="Pfam" id="PF13865">
    <property type="entry name" value="FoP_duplication"/>
    <property type="match status" value="1"/>
</dbReference>
<keyword evidence="1 2" id="KW-0694">RNA-binding</keyword>
<dbReference type="GO" id="GO:0003729">
    <property type="term" value="F:mRNA binding"/>
    <property type="evidence" value="ECO:0007669"/>
    <property type="project" value="TreeGrafter"/>
</dbReference>
<dbReference type="InterPro" id="IPR051229">
    <property type="entry name" value="ALYREF_mRNA_export"/>
</dbReference>
<dbReference type="SUPFAM" id="SSF54928">
    <property type="entry name" value="RNA-binding domain, RBD"/>
    <property type="match status" value="1"/>
</dbReference>
<evidence type="ECO:0000256" key="2">
    <source>
        <dbReference type="PROSITE-ProRule" id="PRU00176"/>
    </source>
</evidence>
<dbReference type="EMBL" id="LK052938">
    <property type="protein sequence ID" value="CDR38723.1"/>
    <property type="molecule type" value="Genomic_DNA"/>
</dbReference>
<dbReference type="Pfam" id="PF00076">
    <property type="entry name" value="RRM_1"/>
    <property type="match status" value="1"/>
</dbReference>
<dbReference type="AlphaFoldDB" id="A0A061ANJ6"/>
<gene>
    <name evidence="5" type="ORF">RHTO0S_03e12574g</name>
</gene>